<sequence>MKRLSYGASALALTLAAAGGAQAAGLDRSGQSVLPIFAEDNTAGISFGYVKPSVSGTDDLDADYEPAESYTTTTLSYTNAVNEKFNYALIFDEPYGVNVDYDNNPLTTNLGGTFADLESEALTFVGRYRVTDRFSVFAGIKAERVRADVDLNGVAYNQAISTAATTRGFNQQTQANAPGAPLLDSSTLGAALAGSPSAAGQIDGTYGAGTTQALGAAFQETSQGFAATDGYQFEMEQDTQPGYIIGAAYEIPDIALRFAATYSFEIEHEADTTERLLGRVIESEVDYVTPASLNLDFQTGIAPGTLLLASYRWTDFSAVNVVPTALGSDLVNLEDGHRYSVGVGRAFTKAFAGSMNVIYEPESDSGLVSPLGPTDGLWGLTLGGRYNNGGLTVSGGVNYSWLGDAEAEVAGRPVATFDDNHAVGIGLRAEYTF</sequence>
<keyword evidence="6" id="KW-0472">Membrane</keyword>
<evidence type="ECO:0000256" key="3">
    <source>
        <dbReference type="ARBA" id="ARBA00022452"/>
    </source>
</evidence>
<dbReference type="Proteomes" id="UP000019063">
    <property type="component" value="Unassembled WGS sequence"/>
</dbReference>
<evidence type="ECO:0000313" key="10">
    <source>
        <dbReference type="Proteomes" id="UP000019063"/>
    </source>
</evidence>
<dbReference type="PANTHER" id="PTHR35093:SF8">
    <property type="entry name" value="OUTER MEMBRANE PROTEIN NMB0088-RELATED"/>
    <property type="match status" value="1"/>
</dbReference>
<dbReference type="Gene3D" id="2.40.160.60">
    <property type="entry name" value="Outer membrane protein transport protein (OMPP1/FadL/TodX)"/>
    <property type="match status" value="1"/>
</dbReference>
<protein>
    <submittedName>
        <fullName evidence="9">Aromatic hydrocarbon degradation membrane protein</fullName>
    </submittedName>
</protein>
<evidence type="ECO:0000256" key="8">
    <source>
        <dbReference type="SAM" id="SignalP"/>
    </source>
</evidence>
<dbReference type="InterPro" id="IPR005017">
    <property type="entry name" value="OMPP1/FadL/TodX"/>
</dbReference>
<dbReference type="PANTHER" id="PTHR35093">
    <property type="entry name" value="OUTER MEMBRANE PROTEIN NMB0088-RELATED"/>
    <property type="match status" value="1"/>
</dbReference>
<evidence type="ECO:0000256" key="2">
    <source>
        <dbReference type="ARBA" id="ARBA00008163"/>
    </source>
</evidence>
<keyword evidence="3" id="KW-1134">Transmembrane beta strand</keyword>
<keyword evidence="10" id="KW-1185">Reference proteome</keyword>
<keyword evidence="5 8" id="KW-0732">Signal</keyword>
<reference evidence="9 10" key="1">
    <citation type="journal article" date="2014" name="Antonie Van Leeuwenhoek">
        <title>Roseivivax atlanticus sp. nov., isolated from surface seawater of the Atlantic Ocean.</title>
        <authorList>
            <person name="Li G."/>
            <person name="Lai Q."/>
            <person name="Liu X."/>
            <person name="Sun F."/>
            <person name="Shao Z."/>
        </authorList>
    </citation>
    <scope>NUCLEOTIDE SEQUENCE [LARGE SCALE GENOMIC DNA]</scope>
    <source>
        <strain evidence="9 10">22II-s10s</strain>
    </source>
</reference>
<dbReference type="EMBL" id="AQQW01000001">
    <property type="protein sequence ID" value="ETW14698.1"/>
    <property type="molecule type" value="Genomic_DNA"/>
</dbReference>
<organism evidence="9 10">
    <name type="scientific">Roseivivax marinus</name>
    <dbReference type="NCBI Taxonomy" id="1379903"/>
    <lineage>
        <taxon>Bacteria</taxon>
        <taxon>Pseudomonadati</taxon>
        <taxon>Pseudomonadota</taxon>
        <taxon>Alphaproteobacteria</taxon>
        <taxon>Rhodobacterales</taxon>
        <taxon>Roseobacteraceae</taxon>
        <taxon>Roseivivax</taxon>
    </lineage>
</organism>
<dbReference type="SUPFAM" id="SSF56935">
    <property type="entry name" value="Porins"/>
    <property type="match status" value="1"/>
</dbReference>
<feature type="chain" id="PRO_5004843447" evidence="8">
    <location>
        <begin position="24"/>
        <end position="433"/>
    </location>
</feature>
<comment type="caution">
    <text evidence="9">The sequence shown here is derived from an EMBL/GenBank/DDBJ whole genome shotgun (WGS) entry which is preliminary data.</text>
</comment>
<evidence type="ECO:0000256" key="7">
    <source>
        <dbReference type="ARBA" id="ARBA00023237"/>
    </source>
</evidence>
<evidence type="ECO:0000313" key="9">
    <source>
        <dbReference type="EMBL" id="ETW14698.1"/>
    </source>
</evidence>
<keyword evidence="7" id="KW-0998">Cell outer membrane</keyword>
<dbReference type="Pfam" id="PF03349">
    <property type="entry name" value="Toluene_X"/>
    <property type="match status" value="1"/>
</dbReference>
<evidence type="ECO:0000256" key="5">
    <source>
        <dbReference type="ARBA" id="ARBA00022729"/>
    </source>
</evidence>
<evidence type="ECO:0000256" key="6">
    <source>
        <dbReference type="ARBA" id="ARBA00023136"/>
    </source>
</evidence>
<name>W4HQI8_9RHOB</name>
<proteinExistence type="inferred from homology"/>
<dbReference type="GO" id="GO:0009279">
    <property type="term" value="C:cell outer membrane"/>
    <property type="evidence" value="ECO:0007669"/>
    <property type="project" value="UniProtKB-SubCell"/>
</dbReference>
<dbReference type="AlphaFoldDB" id="W4HQI8"/>
<evidence type="ECO:0000256" key="1">
    <source>
        <dbReference type="ARBA" id="ARBA00004571"/>
    </source>
</evidence>
<dbReference type="eggNOG" id="COG2067">
    <property type="taxonomic scope" value="Bacteria"/>
</dbReference>
<dbReference type="RefSeq" id="WP_043841639.1">
    <property type="nucleotide sequence ID" value="NZ_AQQW01000001.1"/>
</dbReference>
<gene>
    <name evidence="9" type="ORF">ATO8_02285</name>
</gene>
<comment type="subcellular location">
    <subcellularLocation>
        <location evidence="1">Cell outer membrane</location>
        <topology evidence="1">Multi-pass membrane protein</topology>
    </subcellularLocation>
</comment>
<feature type="signal peptide" evidence="8">
    <location>
        <begin position="1"/>
        <end position="23"/>
    </location>
</feature>
<dbReference type="GO" id="GO:0015483">
    <property type="term" value="F:long-chain fatty acid transporting porin activity"/>
    <property type="evidence" value="ECO:0007669"/>
    <property type="project" value="TreeGrafter"/>
</dbReference>
<accession>W4HQI8</accession>
<evidence type="ECO:0000256" key="4">
    <source>
        <dbReference type="ARBA" id="ARBA00022692"/>
    </source>
</evidence>
<comment type="similarity">
    <text evidence="2">Belongs to the OmpP1/FadL family.</text>
</comment>
<dbReference type="STRING" id="1379903.ATO8_02285"/>
<keyword evidence="4" id="KW-0812">Transmembrane</keyword>